<evidence type="ECO:0000313" key="1">
    <source>
        <dbReference type="EMBL" id="MDC0717215.1"/>
    </source>
</evidence>
<protein>
    <recommendedName>
        <fullName evidence="3">Lipoprotein</fullName>
    </recommendedName>
</protein>
<dbReference type="SUPFAM" id="SSF82171">
    <property type="entry name" value="DPP6 N-terminal domain-like"/>
    <property type="match status" value="1"/>
</dbReference>
<accession>A0ABT5DVP3</accession>
<name>A0ABT5DVP3_9BACT</name>
<dbReference type="EMBL" id="JAQNDL010000001">
    <property type="protein sequence ID" value="MDC0717215.1"/>
    <property type="molecule type" value="Genomic_DNA"/>
</dbReference>
<gene>
    <name evidence="1" type="ORF">POL25_09955</name>
</gene>
<proteinExistence type="predicted"/>
<sequence>MSLGSAIAALALLACREPTSHDPEVLAQACSVTEPARIVAAPPGFVAAPDAWYGLHVLGDDLLFTFDRLDDPRRTYWRLDRCTGELAPFPSLAPGLHNPYAITTDAGRIAYANDALGTHYLVDRLDIAGDDEPRPVPGLPEQLGGLQWGLSELPFVLHVERHASEHGAYAAGIGGATHTLYRHDGDPDVPAVALGEFVQQVRIDGDDTRRHVLRDDGELHRLDLLTGDSERLLTGVRHFHPLAQPDRMIWQELGDDLAETIYVHDFATGDDLALAVNDFTQKSWWRDPEEGDLGGVQPSADGSLLALPGPGRVLVALVRTADAEAFTIPEHRRFLGFRDLQVILLTEEAPERVLALWDPIGGRLREWYRGPQVTVALRRVDGDQVEYFEADPGGSAVGTLWRVDLTTGARERLLTRSTAAPAALADGRYFLAFERRQLAGPPLSGSSYLGAAARDLKLVDPATGLYTTIADDVTAYASLADDGLVYFAPQGPEPGVWVHPIAWN</sequence>
<keyword evidence="2" id="KW-1185">Reference proteome</keyword>
<dbReference type="Proteomes" id="UP001221686">
    <property type="component" value="Unassembled WGS sequence"/>
</dbReference>
<reference evidence="1 2" key="1">
    <citation type="submission" date="2022-11" db="EMBL/GenBank/DDBJ databases">
        <title>Minimal conservation of predation-associated metabolite biosynthetic gene clusters underscores biosynthetic potential of Myxococcota including descriptions for ten novel species: Archangium lansinium sp. nov., Myxococcus landrumus sp. nov., Nannocystis bai.</title>
        <authorList>
            <person name="Ahearne A."/>
            <person name="Stevens C."/>
            <person name="Dowd S."/>
        </authorList>
    </citation>
    <scope>NUCLEOTIDE SEQUENCE [LARGE SCALE GENOMIC DNA]</scope>
    <source>
        <strain evidence="1 2">BB15-2</strain>
    </source>
</reference>
<evidence type="ECO:0000313" key="2">
    <source>
        <dbReference type="Proteomes" id="UP001221686"/>
    </source>
</evidence>
<evidence type="ECO:0008006" key="3">
    <source>
        <dbReference type="Google" id="ProtNLM"/>
    </source>
</evidence>
<comment type="caution">
    <text evidence="1">The sequence shown here is derived from an EMBL/GenBank/DDBJ whole genome shotgun (WGS) entry which is preliminary data.</text>
</comment>
<organism evidence="1 2">
    <name type="scientific">Nannocystis bainbridge</name>
    <dbReference type="NCBI Taxonomy" id="2995303"/>
    <lineage>
        <taxon>Bacteria</taxon>
        <taxon>Pseudomonadati</taxon>
        <taxon>Myxococcota</taxon>
        <taxon>Polyangia</taxon>
        <taxon>Nannocystales</taxon>
        <taxon>Nannocystaceae</taxon>
        <taxon>Nannocystis</taxon>
    </lineage>
</organism>
<dbReference type="RefSeq" id="WP_272085700.1">
    <property type="nucleotide sequence ID" value="NZ_JAQNDL010000001.1"/>
</dbReference>